<gene>
    <name evidence="2" type="ORF">EPD65_01900</name>
</gene>
<accession>A0A4R1CK79</accession>
<sequence length="150" mass="16755">MTMDDFAEKVTRRFFGFCENQRTQAAVIATIRSAMEGEGRSQKVFRRLNRLVFVPLAGPAGLHVSTVRLQLALGTLSAAAMMRYQMKLEPLASMDLEDLVQALTPAVRGALQAEPVGEIEAWDDEAAPYPRAEPHRLDARRQWKLTGRLS</sequence>
<dbReference type="SUPFAM" id="SSF48498">
    <property type="entry name" value="Tetracyclin repressor-like, C-terminal domain"/>
    <property type="match status" value="1"/>
</dbReference>
<comment type="caution">
    <text evidence="2">The sequence shown here is derived from an EMBL/GenBank/DDBJ whole genome shotgun (WGS) entry which is preliminary data.</text>
</comment>
<dbReference type="Pfam" id="PF17920">
    <property type="entry name" value="TetR_C_16"/>
    <property type="match status" value="1"/>
</dbReference>
<evidence type="ECO:0000313" key="3">
    <source>
        <dbReference type="Proteomes" id="UP000295453"/>
    </source>
</evidence>
<dbReference type="AlphaFoldDB" id="A0A4R1CK79"/>
<protein>
    <recommendedName>
        <fullName evidence="1">Tetracyclin repressor-like C-terminal domain-containing protein</fullName>
    </recommendedName>
</protein>
<proteinExistence type="predicted"/>
<keyword evidence="3" id="KW-1185">Reference proteome</keyword>
<dbReference type="EMBL" id="SJZJ01000002">
    <property type="protein sequence ID" value="TCJ30815.1"/>
    <property type="molecule type" value="Genomic_DNA"/>
</dbReference>
<feature type="domain" description="Tetracyclin repressor-like C-terminal" evidence="1">
    <location>
        <begin position="4"/>
        <end position="110"/>
    </location>
</feature>
<evidence type="ECO:0000259" key="1">
    <source>
        <dbReference type="Pfam" id="PF17920"/>
    </source>
</evidence>
<name>A0A4R1CK79_9ACTN</name>
<reference evidence="2 3" key="1">
    <citation type="submission" date="2019-03" db="EMBL/GenBank/DDBJ databases">
        <authorList>
            <person name="Kim M.K.M."/>
        </authorList>
    </citation>
    <scope>NUCLEOTIDE SEQUENCE [LARGE SCALE GENOMIC DNA]</scope>
    <source>
        <strain evidence="2 3">18JY15-6</strain>
    </source>
</reference>
<dbReference type="InterPro" id="IPR036271">
    <property type="entry name" value="Tet_transcr_reg_TetR-rel_C_sf"/>
</dbReference>
<dbReference type="InterPro" id="IPR041678">
    <property type="entry name" value="TetR_C_16"/>
</dbReference>
<dbReference type="Proteomes" id="UP000295453">
    <property type="component" value="Unassembled WGS sequence"/>
</dbReference>
<organism evidence="2 3">
    <name type="scientific">Nocardioides jejuensis</name>
    <dbReference type="NCBI Taxonomy" id="2502782"/>
    <lineage>
        <taxon>Bacteria</taxon>
        <taxon>Bacillati</taxon>
        <taxon>Actinomycetota</taxon>
        <taxon>Actinomycetes</taxon>
        <taxon>Propionibacteriales</taxon>
        <taxon>Nocardioidaceae</taxon>
        <taxon>Nocardioides</taxon>
    </lineage>
</organism>
<evidence type="ECO:0000313" key="2">
    <source>
        <dbReference type="EMBL" id="TCJ30815.1"/>
    </source>
</evidence>
<dbReference type="Gene3D" id="1.10.357.10">
    <property type="entry name" value="Tetracycline Repressor, domain 2"/>
    <property type="match status" value="1"/>
</dbReference>
<dbReference type="OrthoDB" id="3210235at2"/>